<gene>
    <name evidence="2" type="ORF">EGT70_15005</name>
</gene>
<dbReference type="KEGG" id="bmae:DM78_969"/>
<sequence>MNFALRMLACLKHQRVTGFCVPQRASRIEFDRVACLAASAGQSGDWGAECFVPNRKGFVVEPRHAIPPPIDARVSRAHRPREPRGPSLAFRSGIARLDATHPVAACRRRYDPDAASSAMARRLASNTAPRKGGAAGRRTNRRPTWRRCGTASHRPCRPRGRTSSHKPSRLKRPRGWRQPSSGKGRSFVPMHRDTLGPIMKSAFRRSSGRRS</sequence>
<feature type="compositionally biased region" description="Basic residues" evidence="1">
    <location>
        <begin position="154"/>
        <end position="175"/>
    </location>
</feature>
<reference evidence="3" key="1">
    <citation type="submission" date="2018-10" db="EMBL/GenBank/DDBJ databases">
        <title>FDA dAtabase for Regulatory Grade micrObial Sequences (FDA-ARGOS): Supporting development and validation of Infectious Disease Dx tests.</title>
        <authorList>
            <person name="Minogue T."/>
            <person name="Wolcott M."/>
            <person name="Wasieloski L."/>
            <person name="Aguilar W."/>
            <person name="Moore D."/>
            <person name="Jaissle J."/>
            <person name="Tallon L."/>
            <person name="Sadzewicz L."/>
            <person name="Zhao X."/>
            <person name="Vavikolanu K."/>
            <person name="Mehta A."/>
            <person name="Aluvathingal J."/>
            <person name="Nadendla S."/>
            <person name="Yan Y."/>
            <person name="Sichtig H."/>
        </authorList>
    </citation>
    <scope>NUCLEOTIDE SEQUENCE [LARGE SCALE GENOMIC DNA]</scope>
    <source>
        <strain evidence="3">FDAARGOS_588</strain>
    </source>
</reference>
<evidence type="ECO:0000256" key="1">
    <source>
        <dbReference type="SAM" id="MobiDB-lite"/>
    </source>
</evidence>
<feature type="compositionally biased region" description="Basic residues" evidence="1">
    <location>
        <begin position="202"/>
        <end position="211"/>
    </location>
</feature>
<dbReference type="EMBL" id="RKJW01000002">
    <property type="protein sequence ID" value="RPA27008.1"/>
    <property type="molecule type" value="Genomic_DNA"/>
</dbReference>
<evidence type="ECO:0000313" key="3">
    <source>
        <dbReference type="Proteomes" id="UP000269379"/>
    </source>
</evidence>
<dbReference type="Proteomes" id="UP000269379">
    <property type="component" value="Chromosome 1"/>
</dbReference>
<proteinExistence type="predicted"/>
<organism evidence="2 3">
    <name type="scientific">Burkholderia mallei</name>
    <name type="common">Pseudomonas mallei</name>
    <dbReference type="NCBI Taxonomy" id="13373"/>
    <lineage>
        <taxon>Bacteria</taxon>
        <taxon>Pseudomonadati</taxon>
        <taxon>Pseudomonadota</taxon>
        <taxon>Betaproteobacteria</taxon>
        <taxon>Burkholderiales</taxon>
        <taxon>Burkholderiaceae</taxon>
        <taxon>Burkholderia</taxon>
        <taxon>pseudomallei group</taxon>
    </lineage>
</organism>
<evidence type="ECO:0000313" key="2">
    <source>
        <dbReference type="EMBL" id="RPA27008.1"/>
    </source>
</evidence>
<name>A0AAX1X912_BURML</name>
<accession>A0AAX1X912</accession>
<protein>
    <submittedName>
        <fullName evidence="2">Uncharacterized protein</fullName>
    </submittedName>
</protein>
<feature type="region of interest" description="Disordered" evidence="1">
    <location>
        <begin position="114"/>
        <end position="211"/>
    </location>
</feature>
<comment type="caution">
    <text evidence="2">The sequence shown here is derived from an EMBL/GenBank/DDBJ whole genome shotgun (WGS) entry which is preliminary data.</text>
</comment>
<dbReference type="AlphaFoldDB" id="A0AAX1X912"/>
<feature type="compositionally biased region" description="Low complexity" evidence="1">
    <location>
        <begin position="114"/>
        <end position="125"/>
    </location>
</feature>